<organism evidence="1 2">
    <name type="scientific">Streptantibioticus parmotrematis</name>
    <dbReference type="NCBI Taxonomy" id="2873249"/>
    <lineage>
        <taxon>Bacteria</taxon>
        <taxon>Bacillati</taxon>
        <taxon>Actinomycetota</taxon>
        <taxon>Actinomycetes</taxon>
        <taxon>Kitasatosporales</taxon>
        <taxon>Streptomycetaceae</taxon>
        <taxon>Streptantibioticus</taxon>
    </lineage>
</organism>
<accession>A0ABS7R1C3</accession>
<gene>
    <name evidence="1" type="ORF">K7472_31100</name>
</gene>
<keyword evidence="2" id="KW-1185">Reference proteome</keyword>
<proteinExistence type="predicted"/>
<dbReference type="Proteomes" id="UP001198565">
    <property type="component" value="Unassembled WGS sequence"/>
</dbReference>
<dbReference type="EMBL" id="JAINVZ010000039">
    <property type="protein sequence ID" value="MBY8889258.1"/>
    <property type="molecule type" value="Genomic_DNA"/>
</dbReference>
<sequence>MRWVAEVAATEYEDAAAAIVRVAQCTIVNAKWHLCQEWAIARLAKHRGLACVALFPDHPVVQLIAYNGQLLGRARWHRTGTTARWIATQEPIAHEIGNYRSLHGAARALAQAAGMPHRVVTCLPDQAWE</sequence>
<comment type="caution">
    <text evidence="1">The sequence shown here is derived from an EMBL/GenBank/DDBJ whole genome shotgun (WGS) entry which is preliminary data.</text>
</comment>
<evidence type="ECO:0000313" key="1">
    <source>
        <dbReference type="EMBL" id="MBY8889258.1"/>
    </source>
</evidence>
<evidence type="ECO:0000313" key="2">
    <source>
        <dbReference type="Proteomes" id="UP001198565"/>
    </source>
</evidence>
<protein>
    <submittedName>
        <fullName evidence="1">Uncharacterized protein</fullName>
    </submittedName>
</protein>
<reference evidence="1 2" key="1">
    <citation type="submission" date="2021-08" db="EMBL/GenBank/DDBJ databases">
        <title>Streptomyces sp. PTM05 isolated from lichen.</title>
        <authorList>
            <person name="Somphong A."/>
            <person name="Phongsopitanun W."/>
            <person name="Tanasupawat S."/>
        </authorList>
    </citation>
    <scope>NUCLEOTIDE SEQUENCE [LARGE SCALE GENOMIC DNA]</scope>
    <source>
        <strain evidence="1 2">Ptm05</strain>
    </source>
</reference>
<name>A0ABS7R1C3_9ACTN</name>